<accession>A0A822ZWR1</accession>
<feature type="transmembrane region" description="Helical" evidence="1">
    <location>
        <begin position="12"/>
        <end position="30"/>
    </location>
</feature>
<keyword evidence="1" id="KW-0472">Membrane</keyword>
<evidence type="ECO:0000313" key="3">
    <source>
        <dbReference type="Proteomes" id="UP000607653"/>
    </source>
</evidence>
<proteinExistence type="predicted"/>
<gene>
    <name evidence="2" type="ORF">HUJ06_017712</name>
</gene>
<name>A0A822ZWR1_NELNU</name>
<keyword evidence="1" id="KW-0812">Transmembrane</keyword>
<organism evidence="2 3">
    <name type="scientific">Nelumbo nucifera</name>
    <name type="common">Sacred lotus</name>
    <dbReference type="NCBI Taxonomy" id="4432"/>
    <lineage>
        <taxon>Eukaryota</taxon>
        <taxon>Viridiplantae</taxon>
        <taxon>Streptophyta</taxon>
        <taxon>Embryophyta</taxon>
        <taxon>Tracheophyta</taxon>
        <taxon>Spermatophyta</taxon>
        <taxon>Magnoliopsida</taxon>
        <taxon>Proteales</taxon>
        <taxon>Nelumbonaceae</taxon>
        <taxon>Nelumbo</taxon>
    </lineage>
</organism>
<evidence type="ECO:0000313" key="2">
    <source>
        <dbReference type="EMBL" id="DAD47775.1"/>
    </source>
</evidence>
<dbReference type="Proteomes" id="UP000607653">
    <property type="component" value="Unassembled WGS sequence"/>
</dbReference>
<dbReference type="InterPro" id="IPR023213">
    <property type="entry name" value="CAT-like_dom_sf"/>
</dbReference>
<sequence>MDCRDRLEPLVPVTYFANCMGTCVVMGLMAERADLLRQDGIVVVAQLIEDSINGLNDGTLGFTLVVFWG</sequence>
<comment type="caution">
    <text evidence="2">The sequence shown here is derived from an EMBL/GenBank/DDBJ whole genome shotgun (WGS) entry which is preliminary data.</text>
</comment>
<keyword evidence="1" id="KW-1133">Transmembrane helix</keyword>
<protein>
    <submittedName>
        <fullName evidence="2">Uncharacterized protein</fullName>
    </submittedName>
</protein>
<dbReference type="AlphaFoldDB" id="A0A822ZWR1"/>
<evidence type="ECO:0000256" key="1">
    <source>
        <dbReference type="SAM" id="Phobius"/>
    </source>
</evidence>
<reference evidence="2 3" key="1">
    <citation type="journal article" date="2020" name="Mol. Biol. Evol.">
        <title>Distinct Expression and Methylation Patterns for Genes with Different Fates following a Single Whole-Genome Duplication in Flowering Plants.</title>
        <authorList>
            <person name="Shi T."/>
            <person name="Rahmani R.S."/>
            <person name="Gugger P.F."/>
            <person name="Wang M."/>
            <person name="Li H."/>
            <person name="Zhang Y."/>
            <person name="Li Z."/>
            <person name="Wang Q."/>
            <person name="Van de Peer Y."/>
            <person name="Marchal K."/>
            <person name="Chen J."/>
        </authorList>
    </citation>
    <scope>NUCLEOTIDE SEQUENCE [LARGE SCALE GENOMIC DNA]</scope>
    <source>
        <tissue evidence="2">Leaf</tissue>
    </source>
</reference>
<dbReference type="EMBL" id="DUZY01000008">
    <property type="protein sequence ID" value="DAD47775.1"/>
    <property type="molecule type" value="Genomic_DNA"/>
</dbReference>
<keyword evidence="3" id="KW-1185">Reference proteome</keyword>
<dbReference type="Gene3D" id="3.30.559.10">
    <property type="entry name" value="Chloramphenicol acetyltransferase-like domain"/>
    <property type="match status" value="1"/>
</dbReference>